<gene>
    <name evidence="1" type="ORF">PM64421b_00049</name>
    <name evidence="2" type="ORF">PW210_003955</name>
</gene>
<dbReference type="EMBL" id="ABKSPD020000023">
    <property type="protein sequence ID" value="EKW9778068.1"/>
    <property type="molecule type" value="Genomic_DNA"/>
</dbReference>
<organism evidence="1">
    <name type="scientific">Proteus mirabilis</name>
    <dbReference type="NCBI Taxonomy" id="584"/>
    <lineage>
        <taxon>Bacteria</taxon>
        <taxon>Pseudomonadati</taxon>
        <taxon>Pseudomonadota</taxon>
        <taxon>Gammaproteobacteria</taxon>
        <taxon>Enterobacterales</taxon>
        <taxon>Morganellaceae</taxon>
        <taxon>Proteus</taxon>
    </lineage>
</organism>
<name>A0A218N4B3_PROMI</name>
<evidence type="ECO:0000313" key="2">
    <source>
        <dbReference type="EMBL" id="EKW9778068.1"/>
    </source>
</evidence>
<dbReference type="Proteomes" id="UP001171165">
    <property type="component" value="Unassembled WGS sequence"/>
</dbReference>
<dbReference type="AlphaFoldDB" id="A0A218N4B3"/>
<dbReference type="RefSeq" id="WP_036896412.1">
    <property type="nucleotide sequence ID" value="NZ_BGKS01000041.1"/>
</dbReference>
<reference evidence="2" key="2">
    <citation type="submission" date="2023-06" db="EMBL/GenBank/DDBJ databases">
        <authorList>
            <consortium name="Clinical and Environmental Microbiology Branch: Whole genome sequencing antimicrobial resistance pathogens in the healthcare setting"/>
        </authorList>
    </citation>
    <scope>NUCLEOTIDE SEQUENCE</scope>
    <source>
        <strain evidence="2">Microbial</strain>
    </source>
</reference>
<protein>
    <submittedName>
        <fullName evidence="1">Uncharacterized protein</fullName>
    </submittedName>
</protein>
<dbReference type="EMBL" id="MF150117">
    <property type="protein sequence ID" value="ASF81044.1"/>
    <property type="molecule type" value="Genomic_DNA"/>
</dbReference>
<geneLocation type="plasmid" evidence="1">
    <name>pPM64421b</name>
</geneLocation>
<evidence type="ECO:0000313" key="1">
    <source>
        <dbReference type="EMBL" id="ASF81044.1"/>
    </source>
</evidence>
<reference evidence="1" key="1">
    <citation type="submission" date="2017-05" db="EMBL/GenBank/DDBJ databases">
        <authorList>
            <person name="Song R."/>
            <person name="Chenine A.L."/>
            <person name="Ruprecht R.M."/>
        </authorList>
    </citation>
    <scope>NUCLEOTIDE SEQUENCE</scope>
    <source>
        <strain evidence="1">A64421</strain>
        <plasmid evidence="1">pPM64421b</plasmid>
    </source>
</reference>
<keyword evidence="1" id="KW-0614">Plasmid</keyword>
<accession>A0A218N4B3</accession>
<proteinExistence type="predicted"/>
<sequence>MKNFNECYQSVFEIVCRCLGDNWRINLLDNDAYRIKITSNRFMGFSIHVREEKNRFSIMGSFDSRIHRGEIHSCTVSKDRNPVHIAEDIKRKIIVFAHDEINKAKESKVKEQEKKEQDLIVKNMLSRLFTMHSSWQSGVIGAFKSDNGLDGMIRKTYSGYKIEIDKLSVDNLIKLAGMITTLERG</sequence>